<dbReference type="AlphaFoldDB" id="A0A8J2M0S1"/>
<reference evidence="1" key="1">
    <citation type="submission" date="2021-09" db="EMBL/GenBank/DDBJ databases">
        <authorList>
            <consortium name="Pathogen Informatics"/>
        </authorList>
    </citation>
    <scope>NUCLEOTIDE SEQUENCE</scope>
</reference>
<evidence type="ECO:0000313" key="1">
    <source>
        <dbReference type="EMBL" id="CAG9532714.1"/>
    </source>
</evidence>
<dbReference type="EMBL" id="CAKAEH010001030">
    <property type="protein sequence ID" value="CAG9532714.1"/>
    <property type="molecule type" value="Genomic_DNA"/>
</dbReference>
<proteinExistence type="predicted"/>
<accession>A0A8J2M0S1</accession>
<sequence>MLIYHFINTPAGEFKSEKIIEMSPEYLRDQAFFLHREEQVIYRDPVLTQLYGYRDKFCFPTLSFIYLFNSIFSFPPDKYSESHIPLIGTSRYPITFTTETYCYTQPIVSTMQFDQQSLNAENIEFAPITVSFPLPLPSSPSNSSNVFREYLCISHRIELRNIVRNVAYVNYSTQFVHVSPAEYR</sequence>
<gene>
    <name evidence="1" type="ORF">CJOHNSTONI_LOCUS3001</name>
</gene>
<keyword evidence="2" id="KW-1185">Reference proteome</keyword>
<dbReference type="OrthoDB" id="5853460at2759"/>
<protein>
    <submittedName>
        <fullName evidence="1">Uncharacterized protein</fullName>
    </submittedName>
</protein>
<name>A0A8J2M0S1_9BILA</name>
<evidence type="ECO:0000313" key="2">
    <source>
        <dbReference type="Proteomes" id="UP000746747"/>
    </source>
</evidence>
<comment type="caution">
    <text evidence="1">The sequence shown here is derived from an EMBL/GenBank/DDBJ whole genome shotgun (WGS) entry which is preliminary data.</text>
</comment>
<organism evidence="1 2">
    <name type="scientific">Cercopithifilaria johnstoni</name>
    <dbReference type="NCBI Taxonomy" id="2874296"/>
    <lineage>
        <taxon>Eukaryota</taxon>
        <taxon>Metazoa</taxon>
        <taxon>Ecdysozoa</taxon>
        <taxon>Nematoda</taxon>
        <taxon>Chromadorea</taxon>
        <taxon>Rhabditida</taxon>
        <taxon>Spirurina</taxon>
        <taxon>Spiruromorpha</taxon>
        <taxon>Filarioidea</taxon>
        <taxon>Onchocercidae</taxon>
        <taxon>Cercopithifilaria</taxon>
    </lineage>
</organism>
<dbReference type="Proteomes" id="UP000746747">
    <property type="component" value="Unassembled WGS sequence"/>
</dbReference>